<dbReference type="Gene3D" id="2.130.10.10">
    <property type="entry name" value="YVTN repeat-like/Quinoprotein amine dehydrogenase"/>
    <property type="match status" value="1"/>
</dbReference>
<organism evidence="1 2">
    <name type="scientific">Mycena maculata</name>
    <dbReference type="NCBI Taxonomy" id="230809"/>
    <lineage>
        <taxon>Eukaryota</taxon>
        <taxon>Fungi</taxon>
        <taxon>Dikarya</taxon>
        <taxon>Basidiomycota</taxon>
        <taxon>Agaricomycotina</taxon>
        <taxon>Agaricomycetes</taxon>
        <taxon>Agaricomycetidae</taxon>
        <taxon>Agaricales</taxon>
        <taxon>Marasmiineae</taxon>
        <taxon>Mycenaceae</taxon>
        <taxon>Mycena</taxon>
    </lineage>
</organism>
<comment type="caution">
    <text evidence="1">The sequence shown here is derived from an EMBL/GenBank/DDBJ whole genome shotgun (WGS) entry which is preliminary data.</text>
</comment>
<reference evidence="1" key="1">
    <citation type="submission" date="2023-03" db="EMBL/GenBank/DDBJ databases">
        <title>Massive genome expansion in bonnet fungi (Mycena s.s.) driven by repeated elements and novel gene families across ecological guilds.</title>
        <authorList>
            <consortium name="Lawrence Berkeley National Laboratory"/>
            <person name="Harder C.B."/>
            <person name="Miyauchi S."/>
            <person name="Viragh M."/>
            <person name="Kuo A."/>
            <person name="Thoen E."/>
            <person name="Andreopoulos B."/>
            <person name="Lu D."/>
            <person name="Skrede I."/>
            <person name="Drula E."/>
            <person name="Henrissat B."/>
            <person name="Morin E."/>
            <person name="Kohler A."/>
            <person name="Barry K."/>
            <person name="LaButti K."/>
            <person name="Morin E."/>
            <person name="Salamov A."/>
            <person name="Lipzen A."/>
            <person name="Mereny Z."/>
            <person name="Hegedus B."/>
            <person name="Baldrian P."/>
            <person name="Stursova M."/>
            <person name="Weitz H."/>
            <person name="Taylor A."/>
            <person name="Grigoriev I.V."/>
            <person name="Nagy L.G."/>
            <person name="Martin F."/>
            <person name="Kauserud H."/>
        </authorList>
    </citation>
    <scope>NUCLEOTIDE SEQUENCE</scope>
    <source>
        <strain evidence="1">CBHHK188m</strain>
    </source>
</reference>
<proteinExistence type="predicted"/>
<dbReference type="SUPFAM" id="SSF50978">
    <property type="entry name" value="WD40 repeat-like"/>
    <property type="match status" value="1"/>
</dbReference>
<dbReference type="InterPro" id="IPR036322">
    <property type="entry name" value="WD40_repeat_dom_sf"/>
</dbReference>
<evidence type="ECO:0008006" key="3">
    <source>
        <dbReference type="Google" id="ProtNLM"/>
    </source>
</evidence>
<evidence type="ECO:0000313" key="2">
    <source>
        <dbReference type="Proteomes" id="UP001215280"/>
    </source>
</evidence>
<dbReference type="AlphaFoldDB" id="A0AAD7HFV1"/>
<sequence>MAGADGTLVWNLEKMLQLRGPSNTGSRGATSAIVWVRRADDPGDTLFYGTQEGFLVCWRQGGAVAYFSEWSCVRMTNPGEVMGLAFDAVSSRLATCNRNGNVKVYALDADYNLCLLYSRPIVVPKSSPKAIALGEMNGNERDIMVFTIYSGHIWVVG</sequence>
<evidence type="ECO:0000313" key="1">
    <source>
        <dbReference type="EMBL" id="KAJ7719225.1"/>
    </source>
</evidence>
<dbReference type="InterPro" id="IPR015943">
    <property type="entry name" value="WD40/YVTN_repeat-like_dom_sf"/>
</dbReference>
<dbReference type="Proteomes" id="UP001215280">
    <property type="component" value="Unassembled WGS sequence"/>
</dbReference>
<gene>
    <name evidence="1" type="ORF">DFH07DRAFT_784681</name>
</gene>
<protein>
    <recommendedName>
        <fullName evidence="3">WD40 repeat-like protein</fullName>
    </recommendedName>
</protein>
<name>A0AAD7HFV1_9AGAR</name>
<keyword evidence="2" id="KW-1185">Reference proteome</keyword>
<accession>A0AAD7HFV1</accession>
<dbReference type="EMBL" id="JARJLG010000294">
    <property type="protein sequence ID" value="KAJ7719225.1"/>
    <property type="molecule type" value="Genomic_DNA"/>
</dbReference>